<dbReference type="Proteomes" id="UP000839927">
    <property type="component" value="Unassembled WGS sequence"/>
</dbReference>
<reference evidence="3" key="3">
    <citation type="submission" date="2019-10" db="EMBL/GenBank/DDBJ databases">
        <authorList>
            <consortium name="NCBI Pathogen Detection Project"/>
        </authorList>
    </citation>
    <scope>NUCLEOTIDE SEQUENCE</scope>
    <source>
        <strain evidence="3">Salmonella enterica</strain>
    </source>
</reference>
<evidence type="ECO:0000313" key="3">
    <source>
        <dbReference type="EMBL" id="HAB5516181.1"/>
    </source>
</evidence>
<organism evidence="3">
    <name type="scientific">Salmonella enterica subsp. enterica serovar Mikawasima</name>
    <dbReference type="NCBI Taxonomy" id="149388"/>
    <lineage>
        <taxon>Bacteria</taxon>
        <taxon>Pseudomonadati</taxon>
        <taxon>Pseudomonadota</taxon>
        <taxon>Gammaproteobacteria</taxon>
        <taxon>Enterobacterales</taxon>
        <taxon>Enterobacteriaceae</taxon>
        <taxon>Salmonella</taxon>
    </lineage>
</organism>
<accession>A0A5J2DDC6</accession>
<dbReference type="AlphaFoldDB" id="A0A5J2DDC6"/>
<evidence type="ECO:0000313" key="2">
    <source>
        <dbReference type="EMBL" id="ECA0917493.1"/>
    </source>
</evidence>
<sequence length="277" mass="32101">MMNLEHSTSTNVVRDEDLLKRRIKYFIKSGRGGRQSETALINALSQHAHLYVFGGLIRDISLYTAHQFRSDIDLVFAGSKEHLQKVLYDYGLQKVIKNKFGGFRVKDFTVDIDIWSFEETWAFKHHFIIQKDIESLLNTTLMTWDSVLYDIQNNRLITNDSWLTDLHTGRLDLVLEQTPDVNGALIRILRTIYGKNVCIVGEKLCQFLISSLSKFSNQDLLRYELDRFGTSIITSTRLSKLREQLTNWSGIGDMRVNPYLNYKQLDLDLTSPMIKPD</sequence>
<dbReference type="Gene3D" id="3.30.460.10">
    <property type="entry name" value="Beta Polymerase, domain 2"/>
    <property type="match status" value="1"/>
</dbReference>
<dbReference type="EMBL" id="AAHTGA010000012">
    <property type="protein sequence ID" value="ECA0917493.1"/>
    <property type="molecule type" value="Genomic_DNA"/>
</dbReference>
<comment type="caution">
    <text evidence="3">The sequence shown here is derived from an EMBL/GenBank/DDBJ whole genome shotgun (WGS) entry which is preliminary data.</text>
</comment>
<dbReference type="EMBL" id="DAAHBQ010000078">
    <property type="protein sequence ID" value="HAB5516181.1"/>
    <property type="molecule type" value="Genomic_DNA"/>
</dbReference>
<protein>
    <recommendedName>
        <fullName evidence="4">Poly A polymerase head domain-containing protein</fullName>
    </recommendedName>
</protein>
<gene>
    <name evidence="1" type="ORF">ECD07_17540</name>
    <name evidence="2" type="ORF">EIW74_15550</name>
    <name evidence="3" type="ORF">GB147_17360</name>
</gene>
<evidence type="ECO:0000313" key="1">
    <source>
        <dbReference type="EMBL" id="EBZ5486484.1"/>
    </source>
</evidence>
<dbReference type="InterPro" id="IPR043519">
    <property type="entry name" value="NT_sf"/>
</dbReference>
<dbReference type="EMBL" id="AAHRMF010000015">
    <property type="protein sequence ID" value="EBZ5486484.1"/>
    <property type="molecule type" value="Genomic_DNA"/>
</dbReference>
<name>A0A5J2DDC6_SALET</name>
<evidence type="ECO:0008006" key="4">
    <source>
        <dbReference type="Google" id="ProtNLM"/>
    </source>
</evidence>
<proteinExistence type="predicted"/>
<reference evidence="3" key="1">
    <citation type="journal article" date="2018" name="Genome Biol.">
        <title>SKESA: strategic k-mer extension for scrupulous assemblies.</title>
        <authorList>
            <person name="Souvorov A."/>
            <person name="Agarwala R."/>
            <person name="Lipman D.J."/>
        </authorList>
    </citation>
    <scope>NUCLEOTIDE SEQUENCE</scope>
    <source>
        <strain evidence="3">Salmonella enterica</strain>
    </source>
</reference>
<reference evidence="1" key="2">
    <citation type="submission" date="2018-10" db="EMBL/GenBank/DDBJ databases">
        <authorList>
            <person name="Ashton P.M."/>
            <person name="Dallman T."/>
            <person name="Nair S."/>
            <person name="De Pinna E."/>
            <person name="Peters T."/>
            <person name="Grant K."/>
        </authorList>
    </citation>
    <scope>NUCLEOTIDE SEQUENCE [LARGE SCALE GENOMIC DNA]</scope>
    <source>
        <strain evidence="1">627415</strain>
        <strain evidence="2">644161</strain>
    </source>
</reference>